<keyword evidence="1" id="KW-0812">Transmembrane</keyword>
<dbReference type="EMBL" id="RBWV01000009">
    <property type="protein sequence ID" value="RKS80240.1"/>
    <property type="molecule type" value="Genomic_DNA"/>
</dbReference>
<keyword evidence="1" id="KW-1133">Transmembrane helix</keyword>
<evidence type="ECO:0000256" key="1">
    <source>
        <dbReference type="SAM" id="Phobius"/>
    </source>
</evidence>
<dbReference type="InParanoid" id="A0A420XU13"/>
<gene>
    <name evidence="2" type="ORF">CLV35_0664</name>
</gene>
<dbReference type="RefSeq" id="WP_269203876.1">
    <property type="nucleotide sequence ID" value="NZ_RBWV01000009.1"/>
</dbReference>
<comment type="caution">
    <text evidence="2">The sequence shown here is derived from an EMBL/GenBank/DDBJ whole genome shotgun (WGS) entry which is preliminary data.</text>
</comment>
<dbReference type="Proteomes" id="UP000281955">
    <property type="component" value="Unassembled WGS sequence"/>
</dbReference>
<protein>
    <submittedName>
        <fullName evidence="2">Uncharacterized protein</fullName>
    </submittedName>
</protein>
<dbReference type="AlphaFoldDB" id="A0A420XU13"/>
<organism evidence="2 3">
    <name type="scientific">Motilibacter peucedani</name>
    <dbReference type="NCBI Taxonomy" id="598650"/>
    <lineage>
        <taxon>Bacteria</taxon>
        <taxon>Bacillati</taxon>
        <taxon>Actinomycetota</taxon>
        <taxon>Actinomycetes</taxon>
        <taxon>Motilibacterales</taxon>
        <taxon>Motilibacteraceae</taxon>
        <taxon>Motilibacter</taxon>
    </lineage>
</organism>
<feature type="transmembrane region" description="Helical" evidence="1">
    <location>
        <begin position="18"/>
        <end position="37"/>
    </location>
</feature>
<keyword evidence="1" id="KW-0472">Membrane</keyword>
<name>A0A420XU13_9ACTN</name>
<evidence type="ECO:0000313" key="3">
    <source>
        <dbReference type="Proteomes" id="UP000281955"/>
    </source>
</evidence>
<evidence type="ECO:0000313" key="2">
    <source>
        <dbReference type="EMBL" id="RKS80240.1"/>
    </source>
</evidence>
<proteinExistence type="predicted"/>
<sequence>MTDDHEQTITLWQPPARLVLTLLLVLVVAAVLALVALRKRRRSR</sequence>
<reference evidence="2 3" key="1">
    <citation type="submission" date="2018-10" db="EMBL/GenBank/DDBJ databases">
        <title>Genomic Encyclopedia of Archaeal and Bacterial Type Strains, Phase II (KMG-II): from individual species to whole genera.</title>
        <authorList>
            <person name="Goeker M."/>
        </authorList>
    </citation>
    <scope>NUCLEOTIDE SEQUENCE [LARGE SCALE GENOMIC DNA]</scope>
    <source>
        <strain evidence="2 3">RP-AC37</strain>
    </source>
</reference>
<keyword evidence="3" id="KW-1185">Reference proteome</keyword>
<accession>A0A420XU13</accession>